<evidence type="ECO:0000256" key="3">
    <source>
        <dbReference type="ARBA" id="ARBA00022670"/>
    </source>
</evidence>
<evidence type="ECO:0000256" key="6">
    <source>
        <dbReference type="ARBA" id="ARBA00022801"/>
    </source>
</evidence>
<evidence type="ECO:0000256" key="8">
    <source>
        <dbReference type="SAM" id="MobiDB-lite"/>
    </source>
</evidence>
<dbReference type="InterPro" id="IPR007484">
    <property type="entry name" value="Peptidase_M28"/>
</dbReference>
<name>A0ABX1AKJ6_9ACTN</name>
<dbReference type="Gene3D" id="3.40.630.10">
    <property type="entry name" value="Zn peptidases"/>
    <property type="match status" value="1"/>
</dbReference>
<dbReference type="Pfam" id="PF02225">
    <property type="entry name" value="PA"/>
    <property type="match status" value="1"/>
</dbReference>
<dbReference type="Proteomes" id="UP000746503">
    <property type="component" value="Unassembled WGS sequence"/>
</dbReference>
<feature type="chain" id="PRO_5047189980" evidence="9">
    <location>
        <begin position="36"/>
        <end position="592"/>
    </location>
</feature>
<evidence type="ECO:0000259" key="10">
    <source>
        <dbReference type="Pfam" id="PF02225"/>
    </source>
</evidence>
<feature type="region of interest" description="Disordered" evidence="8">
    <location>
        <begin position="560"/>
        <end position="592"/>
    </location>
</feature>
<keyword evidence="4" id="KW-0479">Metal-binding</keyword>
<evidence type="ECO:0000256" key="2">
    <source>
        <dbReference type="ARBA" id="ARBA00022438"/>
    </source>
</evidence>
<dbReference type="EMBL" id="JAAVJB010000068">
    <property type="protein sequence ID" value="NJP66775.1"/>
    <property type="molecule type" value="Genomic_DNA"/>
</dbReference>
<keyword evidence="7" id="KW-0862">Zinc</keyword>
<evidence type="ECO:0000313" key="13">
    <source>
        <dbReference type="Proteomes" id="UP000746503"/>
    </source>
</evidence>
<protein>
    <submittedName>
        <fullName evidence="12">M28 family peptidase</fullName>
    </submittedName>
</protein>
<reference evidence="12 13" key="1">
    <citation type="submission" date="2020-03" db="EMBL/GenBank/DDBJ databases">
        <title>Draft genome of Streptomyces sp. ventii, isolated from the Axial Seamount in the Pacific Ocean, and resequencing of the two type strains Streptomyces lonarensis strain NCL 716 and Streptomyces bohaiensis strain 11A07.</title>
        <authorList>
            <person name="Loughran R.M."/>
            <person name="Pfannmuller K.M."/>
            <person name="Wasson B.J."/>
            <person name="Deadmond M.C."/>
            <person name="Paddock B.E."/>
            <person name="Koyack M.J."/>
            <person name="Gallegos D.A."/>
            <person name="Mitchell E.A."/>
            <person name="Ushijima B."/>
            <person name="Saw J.H."/>
            <person name="Mcphail K.L."/>
            <person name="Videau P."/>
        </authorList>
    </citation>
    <scope>NUCLEOTIDE SEQUENCE [LARGE SCALE GENOMIC DNA]</scope>
    <source>
        <strain evidence="13">5675061</strain>
    </source>
</reference>
<dbReference type="InterPro" id="IPR046450">
    <property type="entry name" value="PA_dom_sf"/>
</dbReference>
<gene>
    <name evidence="12" type="ORF">HCJ92_10860</name>
</gene>
<dbReference type="CDD" id="cd03876">
    <property type="entry name" value="M28_SGAP_like"/>
    <property type="match status" value="1"/>
</dbReference>
<comment type="caution">
    <text evidence="12">The sequence shown here is derived from an EMBL/GenBank/DDBJ whole genome shotgun (WGS) entry which is preliminary data.</text>
</comment>
<evidence type="ECO:0000259" key="11">
    <source>
        <dbReference type="Pfam" id="PF04389"/>
    </source>
</evidence>
<dbReference type="Gene3D" id="3.50.30.30">
    <property type="match status" value="1"/>
</dbReference>
<keyword evidence="5 9" id="KW-0732">Signal</keyword>
<evidence type="ECO:0000256" key="9">
    <source>
        <dbReference type="SAM" id="SignalP"/>
    </source>
</evidence>
<evidence type="ECO:0000256" key="4">
    <source>
        <dbReference type="ARBA" id="ARBA00022723"/>
    </source>
</evidence>
<feature type="domain" description="Peptidase M28" evidence="11">
    <location>
        <begin position="328"/>
        <end position="552"/>
    </location>
</feature>
<keyword evidence="13" id="KW-1185">Reference proteome</keyword>
<dbReference type="InterPro" id="IPR003137">
    <property type="entry name" value="PA_domain"/>
</dbReference>
<sequence length="592" mass="61484">MRGPRRPLGRSRGTLGALLATALAAPLLLTTPAVSAPPAPVDGEVAASVLPSLPGPVGPDGAVGSVRDDEGLALHGPDSAAELAQRVRGEHLAERLVGRATGEGAMRHLEELQRIAEKHDGNRAAGTAGYDAAARHVGELLDEAGYDVTYQEFDFSYREALTERLAVRTPQDRDIEVRAMSYTAPSPEGGVTAELTEVRAGGVGDPATERQTAITEDVAAAAGAGCAAGDFGPEVEGRIALIERGLCTFAEKQAGAADAGAVGVLIYDNEDGTGPLGGTLGDPAAGRLPTGGISRADGRALSEALDAGETVTVDMELRELAEDRRTVNVIAETPGGDPDTVVMAGAHLDSVLDGSGMNDNGSGTAGVLETALRFAESARVDSREPDHGNTVRFAFWGAEELGLLGAEHYVAELDQAERDRVDLYLNFDMIASPNYGLFVYDGDGSEGISAPGPDGSAQIEHAINTFLDDRGEQPRPTAFNGRSDYGPFIDAGIPAGGTFTGAEGVKTAEQAALWGGEVGAPYDPCYHRACDDLDNISAEALDVNTRVIAHLVGGYAWDTGSLSETVPESRPTRSGTADHGGPHERAAHRLDR</sequence>
<evidence type="ECO:0000256" key="5">
    <source>
        <dbReference type="ARBA" id="ARBA00022729"/>
    </source>
</evidence>
<dbReference type="PANTHER" id="PTHR12147:SF26">
    <property type="entry name" value="PEPTIDASE M28 DOMAIN-CONTAINING PROTEIN"/>
    <property type="match status" value="1"/>
</dbReference>
<evidence type="ECO:0000256" key="7">
    <source>
        <dbReference type="ARBA" id="ARBA00022833"/>
    </source>
</evidence>
<feature type="signal peptide" evidence="9">
    <location>
        <begin position="1"/>
        <end position="35"/>
    </location>
</feature>
<dbReference type="SUPFAM" id="SSF53187">
    <property type="entry name" value="Zn-dependent exopeptidases"/>
    <property type="match status" value="1"/>
</dbReference>
<keyword evidence="3" id="KW-0645">Protease</keyword>
<feature type="compositionally biased region" description="Basic and acidic residues" evidence="8">
    <location>
        <begin position="580"/>
        <end position="592"/>
    </location>
</feature>
<dbReference type="PANTHER" id="PTHR12147">
    <property type="entry name" value="METALLOPEPTIDASE M28 FAMILY MEMBER"/>
    <property type="match status" value="1"/>
</dbReference>
<evidence type="ECO:0000256" key="1">
    <source>
        <dbReference type="ARBA" id="ARBA00005957"/>
    </source>
</evidence>
<feature type="domain" description="PA" evidence="10">
    <location>
        <begin position="217"/>
        <end position="301"/>
    </location>
</feature>
<dbReference type="InterPro" id="IPR045175">
    <property type="entry name" value="M28_fam"/>
</dbReference>
<dbReference type="RefSeq" id="WP_167933296.1">
    <property type="nucleotide sequence ID" value="NZ_JAAVJB010000068.1"/>
</dbReference>
<dbReference type="InterPro" id="IPR041756">
    <property type="entry name" value="M28_SGAP-like"/>
</dbReference>
<evidence type="ECO:0000313" key="12">
    <source>
        <dbReference type="EMBL" id="NJP66775.1"/>
    </source>
</evidence>
<keyword evidence="2" id="KW-0031">Aminopeptidase</keyword>
<dbReference type="Pfam" id="PF04389">
    <property type="entry name" value="Peptidase_M28"/>
    <property type="match status" value="1"/>
</dbReference>
<comment type="similarity">
    <text evidence="1">Belongs to the peptidase M28 family. M28A subfamily.</text>
</comment>
<organism evidence="12 13">
    <name type="scientific">Streptomyces spiramenti</name>
    <dbReference type="NCBI Taxonomy" id="2720606"/>
    <lineage>
        <taxon>Bacteria</taxon>
        <taxon>Bacillati</taxon>
        <taxon>Actinomycetota</taxon>
        <taxon>Actinomycetes</taxon>
        <taxon>Kitasatosporales</taxon>
        <taxon>Streptomycetaceae</taxon>
        <taxon>Streptomyces</taxon>
    </lineage>
</organism>
<keyword evidence="6" id="KW-0378">Hydrolase</keyword>
<dbReference type="SUPFAM" id="SSF52025">
    <property type="entry name" value="PA domain"/>
    <property type="match status" value="1"/>
</dbReference>
<proteinExistence type="inferred from homology"/>
<accession>A0ABX1AKJ6</accession>